<organism evidence="15 16">
    <name type="scientific">Acer negundo</name>
    <name type="common">Box elder</name>
    <dbReference type="NCBI Taxonomy" id="4023"/>
    <lineage>
        <taxon>Eukaryota</taxon>
        <taxon>Viridiplantae</taxon>
        <taxon>Streptophyta</taxon>
        <taxon>Embryophyta</taxon>
        <taxon>Tracheophyta</taxon>
        <taxon>Spermatophyta</taxon>
        <taxon>Magnoliopsida</taxon>
        <taxon>eudicotyledons</taxon>
        <taxon>Gunneridae</taxon>
        <taxon>Pentapetalae</taxon>
        <taxon>rosids</taxon>
        <taxon>malvids</taxon>
        <taxon>Sapindales</taxon>
        <taxon>Sapindaceae</taxon>
        <taxon>Hippocastanoideae</taxon>
        <taxon>Acereae</taxon>
        <taxon>Acer</taxon>
    </lineage>
</organism>
<reference evidence="15" key="1">
    <citation type="journal article" date="2022" name="Plant J.">
        <title>Strategies of tolerance reflected in two North American maple genomes.</title>
        <authorList>
            <person name="McEvoy S.L."/>
            <person name="Sezen U.U."/>
            <person name="Trouern-Trend A."/>
            <person name="McMahon S.M."/>
            <person name="Schaberg P.G."/>
            <person name="Yang J."/>
            <person name="Wegrzyn J.L."/>
            <person name="Swenson N.G."/>
        </authorList>
    </citation>
    <scope>NUCLEOTIDE SEQUENCE</scope>
    <source>
        <strain evidence="15">91603</strain>
    </source>
</reference>
<dbReference type="GO" id="GO:0004693">
    <property type="term" value="F:cyclin-dependent protein serine/threonine kinase activity"/>
    <property type="evidence" value="ECO:0007669"/>
    <property type="project" value="UniProtKB-EC"/>
</dbReference>
<evidence type="ECO:0000313" key="16">
    <source>
        <dbReference type="Proteomes" id="UP001064489"/>
    </source>
</evidence>
<dbReference type="GO" id="GO:0010468">
    <property type="term" value="P:regulation of gene expression"/>
    <property type="evidence" value="ECO:0007669"/>
    <property type="project" value="TreeGrafter"/>
</dbReference>
<evidence type="ECO:0000256" key="5">
    <source>
        <dbReference type="ARBA" id="ARBA00022618"/>
    </source>
</evidence>
<reference evidence="15" key="2">
    <citation type="submission" date="2023-02" db="EMBL/GenBank/DDBJ databases">
        <authorList>
            <person name="Swenson N.G."/>
            <person name="Wegrzyn J.L."/>
            <person name="Mcevoy S.L."/>
        </authorList>
    </citation>
    <scope>NUCLEOTIDE SEQUENCE</scope>
    <source>
        <strain evidence="15">91603</strain>
        <tissue evidence="15">Leaf</tissue>
    </source>
</reference>
<proteinExistence type="inferred from homology"/>
<sequence length="259" mass="30005">MNEAKPSASPRRKLSESGYLKIDIPKCQFNFVKRQHERVKDVFIIEHRSVLKDLWNCTSVSTLNNNFALIKTVTVFNTDAIARKISILQKLDHENVVRLLDVVKDVEFNLTTYTMIFDNVDTTSLSDAIQRHTLNSVLMKKYLYQILHGVSYLHSLGIILRDLQPAYLLINSMRQIVKIANLVLVKKYVVSACDNFDKFIYTKYLAPELILQLQNYSNAVDMWSVGCIFAEMVLRKPLFSGEFDVMIDIFRCYIIKLTH</sequence>
<dbReference type="GO" id="GO:0051445">
    <property type="term" value="P:regulation of meiotic cell cycle"/>
    <property type="evidence" value="ECO:0007669"/>
    <property type="project" value="TreeGrafter"/>
</dbReference>
<evidence type="ECO:0000256" key="8">
    <source>
        <dbReference type="ARBA" id="ARBA00022776"/>
    </source>
</evidence>
<dbReference type="GO" id="GO:0030332">
    <property type="term" value="F:cyclin binding"/>
    <property type="evidence" value="ECO:0007669"/>
    <property type="project" value="TreeGrafter"/>
</dbReference>
<keyword evidence="10" id="KW-0067">ATP-binding</keyword>
<accession>A0AAD5NGJ3</accession>
<comment type="caution">
    <text evidence="15">The sequence shown here is derived from an EMBL/GenBank/DDBJ whole genome shotgun (WGS) entry which is preliminary data.</text>
</comment>
<dbReference type="EC" id="2.7.11.22" evidence="2"/>
<protein>
    <recommendedName>
        <fullName evidence="2">cyclin-dependent kinase</fullName>
        <ecNumber evidence="2">2.7.11.22</ecNumber>
    </recommendedName>
</protein>
<dbReference type="Gene3D" id="3.30.200.20">
    <property type="entry name" value="Phosphorylase Kinase, domain 1"/>
    <property type="match status" value="1"/>
</dbReference>
<comment type="catalytic activity">
    <reaction evidence="13">
        <text>L-seryl-[protein] + ATP = O-phospho-L-seryl-[protein] + ADP + H(+)</text>
        <dbReference type="Rhea" id="RHEA:17989"/>
        <dbReference type="Rhea" id="RHEA-COMP:9863"/>
        <dbReference type="Rhea" id="RHEA-COMP:11604"/>
        <dbReference type="ChEBI" id="CHEBI:15378"/>
        <dbReference type="ChEBI" id="CHEBI:29999"/>
        <dbReference type="ChEBI" id="CHEBI:30616"/>
        <dbReference type="ChEBI" id="CHEBI:83421"/>
        <dbReference type="ChEBI" id="CHEBI:456216"/>
        <dbReference type="EC" id="2.7.11.22"/>
    </reaction>
</comment>
<comment type="catalytic activity">
    <reaction evidence="12">
        <text>L-threonyl-[protein] + ATP = O-phospho-L-threonyl-[protein] + ADP + H(+)</text>
        <dbReference type="Rhea" id="RHEA:46608"/>
        <dbReference type="Rhea" id="RHEA-COMP:11060"/>
        <dbReference type="Rhea" id="RHEA-COMP:11605"/>
        <dbReference type="ChEBI" id="CHEBI:15378"/>
        <dbReference type="ChEBI" id="CHEBI:30013"/>
        <dbReference type="ChEBI" id="CHEBI:30616"/>
        <dbReference type="ChEBI" id="CHEBI:61977"/>
        <dbReference type="ChEBI" id="CHEBI:456216"/>
        <dbReference type="EC" id="2.7.11.22"/>
    </reaction>
</comment>
<dbReference type="GO" id="GO:0007165">
    <property type="term" value="P:signal transduction"/>
    <property type="evidence" value="ECO:0007669"/>
    <property type="project" value="TreeGrafter"/>
</dbReference>
<evidence type="ECO:0000256" key="9">
    <source>
        <dbReference type="ARBA" id="ARBA00022777"/>
    </source>
</evidence>
<dbReference type="EMBL" id="JAJSOW010000107">
    <property type="protein sequence ID" value="KAI9156107.1"/>
    <property type="molecule type" value="Genomic_DNA"/>
</dbReference>
<evidence type="ECO:0000256" key="11">
    <source>
        <dbReference type="ARBA" id="ARBA00023306"/>
    </source>
</evidence>
<dbReference type="GO" id="GO:0005524">
    <property type="term" value="F:ATP binding"/>
    <property type="evidence" value="ECO:0007669"/>
    <property type="project" value="UniProtKB-KW"/>
</dbReference>
<evidence type="ECO:0000256" key="10">
    <source>
        <dbReference type="ARBA" id="ARBA00022840"/>
    </source>
</evidence>
<dbReference type="GO" id="GO:0051301">
    <property type="term" value="P:cell division"/>
    <property type="evidence" value="ECO:0007669"/>
    <property type="project" value="UniProtKB-KW"/>
</dbReference>
<evidence type="ECO:0000256" key="1">
    <source>
        <dbReference type="ARBA" id="ARBA00006485"/>
    </source>
</evidence>
<keyword evidence="5" id="KW-0132">Cell division</keyword>
<dbReference type="InterPro" id="IPR011009">
    <property type="entry name" value="Kinase-like_dom_sf"/>
</dbReference>
<evidence type="ECO:0000256" key="6">
    <source>
        <dbReference type="ARBA" id="ARBA00022679"/>
    </source>
</evidence>
<evidence type="ECO:0000259" key="14">
    <source>
        <dbReference type="PROSITE" id="PS50011"/>
    </source>
</evidence>
<evidence type="ECO:0000256" key="3">
    <source>
        <dbReference type="ARBA" id="ARBA00022527"/>
    </source>
</evidence>
<evidence type="ECO:0000256" key="7">
    <source>
        <dbReference type="ARBA" id="ARBA00022741"/>
    </source>
</evidence>
<evidence type="ECO:0000256" key="4">
    <source>
        <dbReference type="ARBA" id="ARBA00022553"/>
    </source>
</evidence>
<keyword evidence="8" id="KW-0498">Mitosis</keyword>
<keyword evidence="4" id="KW-0597">Phosphoprotein</keyword>
<keyword evidence="16" id="KW-1185">Reference proteome</keyword>
<dbReference type="InterPro" id="IPR000719">
    <property type="entry name" value="Prot_kinase_dom"/>
</dbReference>
<dbReference type="Proteomes" id="UP001064489">
    <property type="component" value="Chromosome 12"/>
</dbReference>
<dbReference type="PANTHER" id="PTHR24056:SF548">
    <property type="entry name" value="CYCLIN-DEPENDENT KINASE A-1"/>
    <property type="match status" value="1"/>
</dbReference>
<evidence type="ECO:0000256" key="2">
    <source>
        <dbReference type="ARBA" id="ARBA00012425"/>
    </source>
</evidence>
<dbReference type="PROSITE" id="PS50011">
    <property type="entry name" value="PROTEIN_KINASE_DOM"/>
    <property type="match status" value="1"/>
</dbReference>
<dbReference type="GO" id="GO:0005737">
    <property type="term" value="C:cytoplasm"/>
    <property type="evidence" value="ECO:0007669"/>
    <property type="project" value="TreeGrafter"/>
</dbReference>
<keyword evidence="6" id="KW-0808">Transferase</keyword>
<dbReference type="Gene3D" id="1.10.510.10">
    <property type="entry name" value="Transferase(Phosphotransferase) domain 1"/>
    <property type="match status" value="1"/>
</dbReference>
<dbReference type="GO" id="GO:0000307">
    <property type="term" value="C:cyclin-dependent protein kinase holoenzyme complex"/>
    <property type="evidence" value="ECO:0007669"/>
    <property type="project" value="TreeGrafter"/>
</dbReference>
<dbReference type="Pfam" id="PF00069">
    <property type="entry name" value="Pkinase"/>
    <property type="match status" value="1"/>
</dbReference>
<dbReference type="GO" id="GO:0000082">
    <property type="term" value="P:G1/S transition of mitotic cell cycle"/>
    <property type="evidence" value="ECO:0007669"/>
    <property type="project" value="TreeGrafter"/>
</dbReference>
<evidence type="ECO:0000256" key="13">
    <source>
        <dbReference type="ARBA" id="ARBA00048367"/>
    </source>
</evidence>
<keyword evidence="9" id="KW-0418">Kinase</keyword>
<dbReference type="AlphaFoldDB" id="A0AAD5NGJ3"/>
<keyword evidence="3" id="KW-0723">Serine/threonine-protein kinase</keyword>
<comment type="similarity">
    <text evidence="1">Belongs to the protein kinase superfamily. CMGC Ser/Thr protein kinase family. CDC2/CDKX subfamily.</text>
</comment>
<evidence type="ECO:0000313" key="15">
    <source>
        <dbReference type="EMBL" id="KAI9156107.1"/>
    </source>
</evidence>
<evidence type="ECO:0000256" key="12">
    <source>
        <dbReference type="ARBA" id="ARBA00047811"/>
    </source>
</evidence>
<dbReference type="GO" id="GO:0005634">
    <property type="term" value="C:nucleus"/>
    <property type="evidence" value="ECO:0007669"/>
    <property type="project" value="TreeGrafter"/>
</dbReference>
<dbReference type="PANTHER" id="PTHR24056">
    <property type="entry name" value="CELL DIVISION PROTEIN KINASE"/>
    <property type="match status" value="1"/>
</dbReference>
<name>A0AAD5NGJ3_ACENE</name>
<dbReference type="GO" id="GO:0010389">
    <property type="term" value="P:regulation of G2/M transition of mitotic cell cycle"/>
    <property type="evidence" value="ECO:0007669"/>
    <property type="project" value="TreeGrafter"/>
</dbReference>
<feature type="domain" description="Protein kinase" evidence="14">
    <location>
        <begin position="18"/>
        <end position="259"/>
    </location>
</feature>
<keyword evidence="11" id="KW-0131">Cell cycle</keyword>
<dbReference type="InterPro" id="IPR050108">
    <property type="entry name" value="CDK"/>
</dbReference>
<keyword evidence="7" id="KW-0547">Nucleotide-binding</keyword>
<dbReference type="SUPFAM" id="SSF56112">
    <property type="entry name" value="Protein kinase-like (PK-like)"/>
    <property type="match status" value="1"/>
</dbReference>
<gene>
    <name evidence="15" type="ORF">LWI28_000625</name>
</gene>